<reference evidence="1" key="1">
    <citation type="submission" date="2014-09" db="EMBL/GenBank/DDBJ databases">
        <authorList>
            <person name="Magalhaes I.L.F."/>
            <person name="Oliveira U."/>
            <person name="Santos F.R."/>
            <person name="Vidigal T.H.D.A."/>
            <person name="Brescovit A.D."/>
            <person name="Santos A.J."/>
        </authorList>
    </citation>
    <scope>NUCLEOTIDE SEQUENCE</scope>
    <source>
        <tissue evidence="1">Shoot tissue taken approximately 20 cm above the soil surface</tissue>
    </source>
</reference>
<reference evidence="1" key="2">
    <citation type="journal article" date="2015" name="Data Brief">
        <title>Shoot transcriptome of the giant reed, Arundo donax.</title>
        <authorList>
            <person name="Barrero R.A."/>
            <person name="Guerrero F.D."/>
            <person name="Moolhuijzen P."/>
            <person name="Goolsby J.A."/>
            <person name="Tidwell J."/>
            <person name="Bellgard S.E."/>
            <person name="Bellgard M.I."/>
        </authorList>
    </citation>
    <scope>NUCLEOTIDE SEQUENCE</scope>
    <source>
        <tissue evidence="1">Shoot tissue taken approximately 20 cm above the soil surface</tissue>
    </source>
</reference>
<evidence type="ECO:0000313" key="1">
    <source>
        <dbReference type="EMBL" id="JAE14741.1"/>
    </source>
</evidence>
<accession>A0A0A9FWQ9</accession>
<proteinExistence type="predicted"/>
<organism evidence="1">
    <name type="scientific">Arundo donax</name>
    <name type="common">Giant reed</name>
    <name type="synonym">Donax arundinaceus</name>
    <dbReference type="NCBI Taxonomy" id="35708"/>
    <lineage>
        <taxon>Eukaryota</taxon>
        <taxon>Viridiplantae</taxon>
        <taxon>Streptophyta</taxon>
        <taxon>Embryophyta</taxon>
        <taxon>Tracheophyta</taxon>
        <taxon>Spermatophyta</taxon>
        <taxon>Magnoliopsida</taxon>
        <taxon>Liliopsida</taxon>
        <taxon>Poales</taxon>
        <taxon>Poaceae</taxon>
        <taxon>PACMAD clade</taxon>
        <taxon>Arundinoideae</taxon>
        <taxon>Arundineae</taxon>
        <taxon>Arundo</taxon>
    </lineage>
</organism>
<name>A0A0A9FWQ9_ARUDO</name>
<dbReference type="AlphaFoldDB" id="A0A0A9FWQ9"/>
<sequence length="48" mass="5118">MGFGSSLNPCLPWPRSVHHCACHLGLHTRGVTAPHHSAAQCKSSVDIL</sequence>
<dbReference type="EMBL" id="GBRH01183155">
    <property type="protein sequence ID" value="JAE14741.1"/>
    <property type="molecule type" value="Transcribed_RNA"/>
</dbReference>
<protein>
    <submittedName>
        <fullName evidence="1">Uncharacterized protein</fullName>
    </submittedName>
</protein>